<sequence length="390" mass="42219">MPIYGTRPEAIKVAPIVKALIESPDFDCVVTVTGQHREMLDQVNELFDITPDYDLDVIQPRQTLNSLLTKTINGLDEIFEKEKPDAVVVQGDTTTSTAGAIAAFYRGIPVIHAEAGLRSYDIFSPFPEEANRKLTSQIASLHLAPTTLSQLNLVNETIDPKTIAVTGNTVIDALFAVVEKNIPFSDPGLEQLVASGRKIVLVTTHRRENQGEPMRGIGRALARLAAIQPDVEFILPLHRNPAVREALLPEIEGRVNITLTEPLAYGEFTRLIAAANIVLTDSGGVQEEAPSLAKPVLVMRENTERPEAVVAGTVKLIGTDEEKIFESVQLLLNDPAVYEQMALASNPYGDGKAAQRTVAAIAELLGVGIRMDDFDSNLPSESSLVDAASI</sequence>
<evidence type="ECO:0000256" key="2">
    <source>
        <dbReference type="ARBA" id="ARBA00038209"/>
    </source>
</evidence>
<dbReference type="CDD" id="cd03786">
    <property type="entry name" value="GTB_UDP-GlcNAc_2-Epimerase"/>
    <property type="match status" value="1"/>
</dbReference>
<reference evidence="7" key="1">
    <citation type="journal article" date="2019" name="Int. J. Syst. Evol. Microbiol.">
        <title>The Global Catalogue of Microorganisms (GCM) 10K type strain sequencing project: providing services to taxonomists for standard genome sequencing and annotation.</title>
        <authorList>
            <consortium name="The Broad Institute Genomics Platform"/>
            <consortium name="The Broad Institute Genome Sequencing Center for Infectious Disease"/>
            <person name="Wu L."/>
            <person name="Ma J."/>
        </authorList>
    </citation>
    <scope>NUCLEOTIDE SEQUENCE [LARGE SCALE GENOMIC DNA]</scope>
    <source>
        <strain evidence="7">JCM 18952</strain>
    </source>
</reference>
<dbReference type="InterPro" id="IPR003331">
    <property type="entry name" value="UDP_GlcNAc_Epimerase_2_dom"/>
</dbReference>
<accession>A0ABP9TM21</accession>
<dbReference type="PANTHER" id="PTHR43174:SF2">
    <property type="entry name" value="UDP-N-ACETYLGLUCOSAMINE 2-EPIMERASE"/>
    <property type="match status" value="1"/>
</dbReference>
<dbReference type="Gene3D" id="3.40.50.2000">
    <property type="entry name" value="Glycogen Phosphorylase B"/>
    <property type="match status" value="2"/>
</dbReference>
<dbReference type="SUPFAM" id="SSF53756">
    <property type="entry name" value="UDP-Glycosyltransferase/glycogen phosphorylase"/>
    <property type="match status" value="1"/>
</dbReference>
<dbReference type="EC" id="5.1.3.14" evidence="3"/>
<evidence type="ECO:0000259" key="5">
    <source>
        <dbReference type="Pfam" id="PF02350"/>
    </source>
</evidence>
<keyword evidence="1 4" id="KW-0413">Isomerase</keyword>
<feature type="domain" description="UDP-N-acetylglucosamine 2-epimerase" evidence="5">
    <location>
        <begin position="19"/>
        <end position="361"/>
    </location>
</feature>
<gene>
    <name evidence="6" type="primary">wecB_1</name>
    <name evidence="6" type="ORF">GCM10025778_14460</name>
</gene>
<comment type="similarity">
    <text evidence="2 4">Belongs to the UDP-N-acetylglucosamine 2-epimerase family.</text>
</comment>
<dbReference type="PANTHER" id="PTHR43174">
    <property type="entry name" value="UDP-N-ACETYLGLUCOSAMINE 2-EPIMERASE"/>
    <property type="match status" value="1"/>
</dbReference>
<dbReference type="EMBL" id="BAABLK010000024">
    <property type="protein sequence ID" value="GAA5226913.1"/>
    <property type="molecule type" value="Genomic_DNA"/>
</dbReference>
<dbReference type="Pfam" id="PF02350">
    <property type="entry name" value="Epimerase_2"/>
    <property type="match status" value="1"/>
</dbReference>
<evidence type="ECO:0000313" key="6">
    <source>
        <dbReference type="EMBL" id="GAA5226913.1"/>
    </source>
</evidence>
<evidence type="ECO:0000256" key="4">
    <source>
        <dbReference type="RuleBase" id="RU003513"/>
    </source>
</evidence>
<dbReference type="NCBIfam" id="TIGR00236">
    <property type="entry name" value="wecB"/>
    <property type="match status" value="1"/>
</dbReference>
<evidence type="ECO:0000256" key="1">
    <source>
        <dbReference type="ARBA" id="ARBA00023235"/>
    </source>
</evidence>
<comment type="caution">
    <text evidence="6">The sequence shown here is derived from an EMBL/GenBank/DDBJ whole genome shotgun (WGS) entry which is preliminary data.</text>
</comment>
<proteinExistence type="inferred from homology"/>
<evidence type="ECO:0000256" key="3">
    <source>
        <dbReference type="ARBA" id="ARBA00038858"/>
    </source>
</evidence>
<dbReference type="InterPro" id="IPR029767">
    <property type="entry name" value="WecB-like"/>
</dbReference>
<evidence type="ECO:0000313" key="7">
    <source>
        <dbReference type="Proteomes" id="UP001501257"/>
    </source>
</evidence>
<organism evidence="6 7">
    <name type="scientific">Paeniglutamicibacter antarcticus</name>
    <dbReference type="NCBI Taxonomy" id="494023"/>
    <lineage>
        <taxon>Bacteria</taxon>
        <taxon>Bacillati</taxon>
        <taxon>Actinomycetota</taxon>
        <taxon>Actinomycetes</taxon>
        <taxon>Micrococcales</taxon>
        <taxon>Micrococcaceae</taxon>
        <taxon>Paeniglutamicibacter</taxon>
    </lineage>
</organism>
<protein>
    <recommendedName>
        <fullName evidence="3">UDP-N-acetylglucosamine 2-epimerase (non-hydrolyzing)</fullName>
        <ecNumber evidence="3">5.1.3.14</ecNumber>
    </recommendedName>
</protein>
<dbReference type="Proteomes" id="UP001501257">
    <property type="component" value="Unassembled WGS sequence"/>
</dbReference>
<keyword evidence="7" id="KW-1185">Reference proteome</keyword>
<name>A0ABP9TM21_9MICC</name>